<dbReference type="PRINTS" id="PR01050">
    <property type="entry name" value="PYRUVTKNASE"/>
</dbReference>
<keyword evidence="7 13" id="KW-0418">Kinase</keyword>
<keyword evidence="4 13" id="KW-0808">Transferase</keyword>
<feature type="domain" description="Pyruvate kinase barrel" evidence="14">
    <location>
        <begin position="9"/>
        <end position="329"/>
    </location>
</feature>
<dbReference type="NCBIfam" id="NF004978">
    <property type="entry name" value="PRK06354.1"/>
    <property type="match status" value="1"/>
</dbReference>
<dbReference type="InterPro" id="IPR015793">
    <property type="entry name" value="Pyrv_Knase_brl"/>
</dbReference>
<gene>
    <name evidence="16" type="ORF">SAMN02910315_01877</name>
</gene>
<evidence type="ECO:0000256" key="7">
    <source>
        <dbReference type="ARBA" id="ARBA00022777"/>
    </source>
</evidence>
<dbReference type="InterPro" id="IPR011037">
    <property type="entry name" value="Pyrv_Knase-like_insert_dom_sf"/>
</dbReference>
<dbReference type="Pfam" id="PF00224">
    <property type="entry name" value="PK"/>
    <property type="match status" value="1"/>
</dbReference>
<evidence type="ECO:0000256" key="3">
    <source>
        <dbReference type="ARBA" id="ARBA00012142"/>
    </source>
</evidence>
<evidence type="ECO:0000256" key="11">
    <source>
        <dbReference type="ARBA" id="ARBA00023317"/>
    </source>
</evidence>
<reference evidence="16 17" key="1">
    <citation type="submission" date="2016-10" db="EMBL/GenBank/DDBJ databases">
        <authorList>
            <person name="Varghese N."/>
            <person name="Submissions S."/>
        </authorList>
    </citation>
    <scope>NUCLEOTIDE SEQUENCE [LARGE SCALE GENOMIC DNA]</scope>
    <source>
        <strain evidence="16 17">DSM 16643</strain>
    </source>
</reference>
<dbReference type="Gene3D" id="2.40.33.10">
    <property type="entry name" value="PK beta-barrel domain-like"/>
    <property type="match status" value="1"/>
</dbReference>
<dbReference type="InterPro" id="IPR040442">
    <property type="entry name" value="Pyrv_kinase-like_dom_sf"/>
</dbReference>
<dbReference type="Gene3D" id="3.40.1380.20">
    <property type="entry name" value="Pyruvate kinase, C-terminal domain"/>
    <property type="match status" value="1"/>
</dbReference>
<dbReference type="GO" id="GO:0005524">
    <property type="term" value="F:ATP binding"/>
    <property type="evidence" value="ECO:0007669"/>
    <property type="project" value="UniProtKB-KW"/>
</dbReference>
<protein>
    <recommendedName>
        <fullName evidence="3 12">Pyruvate kinase</fullName>
        <ecNumber evidence="3 12">2.7.1.40</ecNumber>
    </recommendedName>
</protein>
<dbReference type="UniPathway" id="UPA00109">
    <property type="reaction ID" value="UER00188"/>
</dbReference>
<keyword evidence="10 13" id="KW-0324">Glycolysis</keyword>
<comment type="catalytic activity">
    <reaction evidence="13">
        <text>pyruvate + ATP = phosphoenolpyruvate + ADP + H(+)</text>
        <dbReference type="Rhea" id="RHEA:18157"/>
        <dbReference type="ChEBI" id="CHEBI:15361"/>
        <dbReference type="ChEBI" id="CHEBI:15378"/>
        <dbReference type="ChEBI" id="CHEBI:30616"/>
        <dbReference type="ChEBI" id="CHEBI:58702"/>
        <dbReference type="ChEBI" id="CHEBI:456216"/>
        <dbReference type="EC" id="2.7.1.40"/>
    </reaction>
</comment>
<evidence type="ECO:0000256" key="2">
    <source>
        <dbReference type="ARBA" id="ARBA00008663"/>
    </source>
</evidence>
<dbReference type="InterPro" id="IPR015806">
    <property type="entry name" value="Pyrv_Knase_insert_dom_sf"/>
</dbReference>
<evidence type="ECO:0000256" key="13">
    <source>
        <dbReference type="RuleBase" id="RU000504"/>
    </source>
</evidence>
<evidence type="ECO:0000256" key="1">
    <source>
        <dbReference type="ARBA" id="ARBA00004997"/>
    </source>
</evidence>
<sequence>MLIGEDNVKKTKVICSIGPASDSVEVMSEMVNAGMDCARINLSHATKEGIINTIEVIREVREACNAHIAIMYDTKGPEFRTLKFENGGITLKAGDTIRMSKTCTLGNEEEFGVNHCEAIDFIKTGHQVLIDNALLELEVIEKKEDYVVLKALEDGKIKDNKTINVPGVDLNLEFMSEIDRQDITFAAQHSCDYLALSFVNSREDVIEARKIIEDAGGDALIISKIESNKGLENIDEIIDESDGIMVARGDLGVDVPLEELPMIQKIIIKKCRQKGKFAIVATEMLASMYESPRPTRAEVSDVANAVLDGTDCVMLSGETTIGKFPVQSVVIMSRICEYVESTIDYTKHVAYKGNIGIGDTIAKLVVDAVEFNDIKLIATTTMSGFTARSISNFRPNSIIMACCPSNHIAEKVALNFGVKPVVTDIYESTDKMVENARKTAEKEFNLNKGDLIVVTGGFPLGKAKKTNYLRIMEI</sequence>
<dbReference type="GO" id="GO:0030955">
    <property type="term" value="F:potassium ion binding"/>
    <property type="evidence" value="ECO:0007669"/>
    <property type="project" value="UniProtKB-UniRule"/>
</dbReference>
<dbReference type="GO" id="GO:0016301">
    <property type="term" value="F:kinase activity"/>
    <property type="evidence" value="ECO:0007669"/>
    <property type="project" value="UniProtKB-KW"/>
</dbReference>
<comment type="similarity">
    <text evidence="2 13">Belongs to the pyruvate kinase family.</text>
</comment>
<dbReference type="EC" id="2.7.1.40" evidence="3 12"/>
<dbReference type="Proteomes" id="UP000323439">
    <property type="component" value="Unassembled WGS sequence"/>
</dbReference>
<keyword evidence="9 13" id="KW-0460">Magnesium</keyword>
<evidence type="ECO:0000256" key="6">
    <source>
        <dbReference type="ARBA" id="ARBA00022741"/>
    </source>
</evidence>
<evidence type="ECO:0000259" key="14">
    <source>
        <dbReference type="Pfam" id="PF00224"/>
    </source>
</evidence>
<organism evidence="16 17">
    <name type="scientific">Methanobrevibacter millerae</name>
    <dbReference type="NCBI Taxonomy" id="230361"/>
    <lineage>
        <taxon>Archaea</taxon>
        <taxon>Methanobacteriati</taxon>
        <taxon>Methanobacteriota</taxon>
        <taxon>Methanomada group</taxon>
        <taxon>Methanobacteria</taxon>
        <taxon>Methanobacteriales</taxon>
        <taxon>Methanobacteriaceae</taxon>
        <taxon>Methanobrevibacter</taxon>
    </lineage>
</organism>
<dbReference type="GO" id="GO:0000287">
    <property type="term" value="F:magnesium ion binding"/>
    <property type="evidence" value="ECO:0007669"/>
    <property type="project" value="UniProtKB-UniRule"/>
</dbReference>
<comment type="pathway">
    <text evidence="1 13">Carbohydrate degradation; glycolysis; pyruvate from D-glyceraldehyde 3-phosphate: step 5/5.</text>
</comment>
<evidence type="ECO:0000256" key="4">
    <source>
        <dbReference type="ARBA" id="ARBA00022679"/>
    </source>
</evidence>
<dbReference type="InterPro" id="IPR036918">
    <property type="entry name" value="Pyrv_Knase_C_sf"/>
</dbReference>
<evidence type="ECO:0000313" key="17">
    <source>
        <dbReference type="Proteomes" id="UP000323439"/>
    </source>
</evidence>
<dbReference type="EMBL" id="FMXB01000016">
    <property type="protein sequence ID" value="SDA64182.1"/>
    <property type="molecule type" value="Genomic_DNA"/>
</dbReference>
<accession>A0A1G5X1N9</accession>
<keyword evidence="8" id="KW-0067">ATP-binding</keyword>
<keyword evidence="5" id="KW-0479">Metal-binding</keyword>
<dbReference type="SUPFAM" id="SSF52935">
    <property type="entry name" value="PK C-terminal domain-like"/>
    <property type="match status" value="1"/>
</dbReference>
<dbReference type="NCBIfam" id="NF004491">
    <property type="entry name" value="PRK05826.1"/>
    <property type="match status" value="1"/>
</dbReference>
<dbReference type="Gene3D" id="3.20.20.60">
    <property type="entry name" value="Phosphoenolpyruvate-binding domains"/>
    <property type="match status" value="1"/>
</dbReference>
<keyword evidence="6" id="KW-0547">Nucleotide-binding</keyword>
<dbReference type="InterPro" id="IPR015813">
    <property type="entry name" value="Pyrv/PenolPyrv_kinase-like_dom"/>
</dbReference>
<dbReference type="InterPro" id="IPR001697">
    <property type="entry name" value="Pyr_Knase"/>
</dbReference>
<name>A0A1G5X1N9_9EURY</name>
<evidence type="ECO:0000256" key="9">
    <source>
        <dbReference type="ARBA" id="ARBA00022842"/>
    </source>
</evidence>
<dbReference type="AlphaFoldDB" id="A0A1G5X1N9"/>
<keyword evidence="17" id="KW-1185">Reference proteome</keyword>
<evidence type="ECO:0000256" key="8">
    <source>
        <dbReference type="ARBA" id="ARBA00022840"/>
    </source>
</evidence>
<feature type="domain" description="Pyruvate kinase C-terminal" evidence="15">
    <location>
        <begin position="359"/>
        <end position="472"/>
    </location>
</feature>
<evidence type="ECO:0000313" key="16">
    <source>
        <dbReference type="EMBL" id="SDA64182.1"/>
    </source>
</evidence>
<dbReference type="SUPFAM" id="SSF50800">
    <property type="entry name" value="PK beta-barrel domain-like"/>
    <property type="match status" value="1"/>
</dbReference>
<dbReference type="Pfam" id="PF02887">
    <property type="entry name" value="PK_C"/>
    <property type="match status" value="1"/>
</dbReference>
<dbReference type="SUPFAM" id="SSF51621">
    <property type="entry name" value="Phosphoenolpyruvate/pyruvate domain"/>
    <property type="match status" value="1"/>
</dbReference>
<dbReference type="InterPro" id="IPR015795">
    <property type="entry name" value="Pyrv_Knase_C"/>
</dbReference>
<dbReference type="NCBIfam" id="TIGR01064">
    <property type="entry name" value="pyruv_kin"/>
    <property type="match status" value="1"/>
</dbReference>
<dbReference type="STRING" id="230361.sm9_1253"/>
<evidence type="ECO:0000259" key="15">
    <source>
        <dbReference type="Pfam" id="PF02887"/>
    </source>
</evidence>
<evidence type="ECO:0000256" key="10">
    <source>
        <dbReference type="ARBA" id="ARBA00023152"/>
    </source>
</evidence>
<keyword evidence="11 16" id="KW-0670">Pyruvate</keyword>
<dbReference type="GO" id="GO:0004743">
    <property type="term" value="F:pyruvate kinase activity"/>
    <property type="evidence" value="ECO:0007669"/>
    <property type="project" value="UniProtKB-UniRule"/>
</dbReference>
<dbReference type="PANTHER" id="PTHR11817">
    <property type="entry name" value="PYRUVATE KINASE"/>
    <property type="match status" value="1"/>
</dbReference>
<evidence type="ECO:0000256" key="12">
    <source>
        <dbReference type="NCBIfam" id="TIGR01064"/>
    </source>
</evidence>
<proteinExistence type="inferred from homology"/>
<evidence type="ECO:0000256" key="5">
    <source>
        <dbReference type="ARBA" id="ARBA00022723"/>
    </source>
</evidence>